<dbReference type="EMBL" id="DUZY01000001">
    <property type="protein sequence ID" value="DAD24656.1"/>
    <property type="molecule type" value="Genomic_DNA"/>
</dbReference>
<name>A0A822Y080_NELNU</name>
<gene>
    <name evidence="1" type="ORF">HUJ06_026099</name>
    <name evidence="2" type="ORF">HUJ06_026120</name>
</gene>
<dbReference type="AlphaFoldDB" id="A0A822Y080"/>
<evidence type="ECO:0000313" key="1">
    <source>
        <dbReference type="EMBL" id="DAD24635.1"/>
    </source>
</evidence>
<reference evidence="2 3" key="1">
    <citation type="journal article" date="2020" name="Mol. Biol. Evol.">
        <title>Distinct Expression and Methylation Patterns for Genes with Different Fates following a Single Whole-Genome Duplication in Flowering Plants.</title>
        <authorList>
            <person name="Shi T."/>
            <person name="Rahmani R.S."/>
            <person name="Gugger P.F."/>
            <person name="Wang M."/>
            <person name="Li H."/>
            <person name="Zhang Y."/>
            <person name="Li Z."/>
            <person name="Wang Q."/>
            <person name="Van de Peer Y."/>
            <person name="Marchal K."/>
            <person name="Chen J."/>
        </authorList>
    </citation>
    <scope>NUCLEOTIDE SEQUENCE [LARGE SCALE GENOMIC DNA]</scope>
    <source>
        <tissue evidence="2">Leaf</tissue>
    </source>
</reference>
<evidence type="ECO:0000313" key="2">
    <source>
        <dbReference type="EMBL" id="DAD24656.1"/>
    </source>
</evidence>
<dbReference type="EMBL" id="DUZY01000001">
    <property type="protein sequence ID" value="DAD24635.1"/>
    <property type="molecule type" value="Genomic_DNA"/>
</dbReference>
<dbReference type="Proteomes" id="UP000607653">
    <property type="component" value="Unassembled WGS sequence"/>
</dbReference>
<keyword evidence="3" id="KW-1185">Reference proteome</keyword>
<accession>A0A822Y080</accession>
<organism evidence="2 3">
    <name type="scientific">Nelumbo nucifera</name>
    <name type="common">Sacred lotus</name>
    <dbReference type="NCBI Taxonomy" id="4432"/>
    <lineage>
        <taxon>Eukaryota</taxon>
        <taxon>Viridiplantae</taxon>
        <taxon>Streptophyta</taxon>
        <taxon>Embryophyta</taxon>
        <taxon>Tracheophyta</taxon>
        <taxon>Spermatophyta</taxon>
        <taxon>Magnoliopsida</taxon>
        <taxon>Proteales</taxon>
        <taxon>Nelumbonaceae</taxon>
        <taxon>Nelumbo</taxon>
    </lineage>
</organism>
<protein>
    <submittedName>
        <fullName evidence="2">Uncharacterized protein</fullName>
    </submittedName>
</protein>
<sequence length="54" mass="6034">MDAKLATTIASCEYDFCLLLYLQKQRVESSGVPPLKTPLSIHVHLYQLADLLDA</sequence>
<evidence type="ECO:0000313" key="3">
    <source>
        <dbReference type="Proteomes" id="UP000607653"/>
    </source>
</evidence>
<comment type="caution">
    <text evidence="2">The sequence shown here is derived from an EMBL/GenBank/DDBJ whole genome shotgun (WGS) entry which is preliminary data.</text>
</comment>
<proteinExistence type="predicted"/>